<dbReference type="Proteomes" id="UP000678393">
    <property type="component" value="Unassembled WGS sequence"/>
</dbReference>
<dbReference type="Pfam" id="PF06237">
    <property type="entry name" value="SLC52_ribofla_tr"/>
    <property type="match status" value="2"/>
</dbReference>
<keyword evidence="6 9" id="KW-0812">Transmembrane</keyword>
<accession>A0A8S3ZLX2</accession>
<comment type="caution">
    <text evidence="11">The sequence shown here is derived from an EMBL/GenBank/DDBJ whole genome shotgun (WGS) entry which is preliminary data.</text>
</comment>
<keyword evidence="7 9" id="KW-1133">Transmembrane helix</keyword>
<evidence type="ECO:0000256" key="1">
    <source>
        <dbReference type="ARBA" id="ARBA00000215"/>
    </source>
</evidence>
<organism evidence="11 12">
    <name type="scientific">Candidula unifasciata</name>
    <dbReference type="NCBI Taxonomy" id="100452"/>
    <lineage>
        <taxon>Eukaryota</taxon>
        <taxon>Metazoa</taxon>
        <taxon>Spiralia</taxon>
        <taxon>Lophotrochozoa</taxon>
        <taxon>Mollusca</taxon>
        <taxon>Gastropoda</taxon>
        <taxon>Heterobranchia</taxon>
        <taxon>Euthyneura</taxon>
        <taxon>Panpulmonata</taxon>
        <taxon>Eupulmonata</taxon>
        <taxon>Stylommatophora</taxon>
        <taxon>Helicina</taxon>
        <taxon>Helicoidea</taxon>
        <taxon>Geomitridae</taxon>
        <taxon>Candidula</taxon>
    </lineage>
</organism>
<evidence type="ECO:0000256" key="5">
    <source>
        <dbReference type="ARBA" id="ARBA00022475"/>
    </source>
</evidence>
<protein>
    <recommendedName>
        <fullName evidence="9">Riboflavin transporter</fullName>
    </recommendedName>
</protein>
<feature type="transmembrane region" description="Helical" evidence="9">
    <location>
        <begin position="136"/>
        <end position="156"/>
    </location>
</feature>
<evidence type="ECO:0000313" key="11">
    <source>
        <dbReference type="EMBL" id="CAG5128755.1"/>
    </source>
</evidence>
<evidence type="ECO:0000256" key="2">
    <source>
        <dbReference type="ARBA" id="ARBA00004651"/>
    </source>
</evidence>
<feature type="transmembrane region" description="Helical" evidence="9">
    <location>
        <begin position="12"/>
        <end position="33"/>
    </location>
</feature>
<feature type="transmembrane region" description="Helical" evidence="9">
    <location>
        <begin position="388"/>
        <end position="412"/>
    </location>
</feature>
<dbReference type="GO" id="GO:0005886">
    <property type="term" value="C:plasma membrane"/>
    <property type="evidence" value="ECO:0007669"/>
    <property type="project" value="UniProtKB-SubCell"/>
</dbReference>
<evidence type="ECO:0000256" key="8">
    <source>
        <dbReference type="ARBA" id="ARBA00023136"/>
    </source>
</evidence>
<dbReference type="EMBL" id="CAJHNH020003202">
    <property type="protein sequence ID" value="CAG5128755.1"/>
    <property type="molecule type" value="Genomic_DNA"/>
</dbReference>
<comment type="subcellular location">
    <subcellularLocation>
        <location evidence="2 9">Cell membrane</location>
        <topology evidence="2 9">Multi-pass membrane protein</topology>
    </subcellularLocation>
</comment>
<keyword evidence="8 9" id="KW-0472">Membrane</keyword>
<dbReference type="AlphaFoldDB" id="A0A8S3ZLX2"/>
<sequence>MTALIEEINICWVIISRLFGNIGPIFFTLIAFCKPNLKLETPASLMVVLALTLSALLYAFFWAETAIVAGDEHSGLIPAFAALGQGQGKVSCSNRRSWKVKISGILNTEPNNLSCTNHTDIMTAVNEEPPFSVQGFFLLLFGIGLVSVASFLLLVFHPYCRSEHVDTDKEENCQLMQPGGSNDLSLAVYSEDGNKTDTLISSNTPTVLQSTDPIPRDETANPPLAFHQTPQETGNLRPYATQDDTTSFYTVKNGASHGEGDTAVIQKPASKYDVEEYKSELEMTNKGKQITKLESWYLLGLLVWINALQTSFILAIQVYSSLPYGLQFYHGATKAENIVDPIASFLTFWVTARTTRAISGLTLLGTLFTAYIIVVASMSPNPFLVDHLAGGPLLVTAWVLCTMLMVFSKVSIAGVMRSQGRLSLMWTGASTQLGSVLGATVAYLTINAFHLFKDEPWCR</sequence>
<comment type="function">
    <text evidence="9">Plasma membrane transporter mediating the uptake by cells of the water soluble vitamin B2/riboflavin that plays a key role in biochemical oxidation-reduction reactions of the carbohydrate, lipid, and amino acid metabolism.</text>
</comment>
<feature type="transmembrane region" description="Helical" evidence="9">
    <location>
        <begin position="296"/>
        <end position="319"/>
    </location>
</feature>
<dbReference type="PANTHER" id="PTHR12929:SF10">
    <property type="entry name" value="RIBOFLAVIN TRANSPORTER"/>
    <property type="match status" value="1"/>
</dbReference>
<evidence type="ECO:0000256" key="10">
    <source>
        <dbReference type="SAM" id="MobiDB-lite"/>
    </source>
</evidence>
<reference evidence="11" key="1">
    <citation type="submission" date="2021-04" db="EMBL/GenBank/DDBJ databases">
        <authorList>
            <consortium name="Molecular Ecology Group"/>
        </authorList>
    </citation>
    <scope>NUCLEOTIDE SEQUENCE</scope>
</reference>
<feature type="transmembrane region" description="Helical" evidence="9">
    <location>
        <begin position="357"/>
        <end position="376"/>
    </location>
</feature>
<feature type="compositionally biased region" description="Polar residues" evidence="10">
    <location>
        <begin position="198"/>
        <end position="212"/>
    </location>
</feature>
<evidence type="ECO:0000256" key="4">
    <source>
        <dbReference type="ARBA" id="ARBA00022448"/>
    </source>
</evidence>
<comment type="similarity">
    <text evidence="3 9">Belongs to the riboflavin transporter family.</text>
</comment>
<evidence type="ECO:0000256" key="9">
    <source>
        <dbReference type="RuleBase" id="RU368035"/>
    </source>
</evidence>
<evidence type="ECO:0000256" key="7">
    <source>
        <dbReference type="ARBA" id="ARBA00022989"/>
    </source>
</evidence>
<feature type="region of interest" description="Disordered" evidence="10">
    <location>
        <begin position="198"/>
        <end position="238"/>
    </location>
</feature>
<comment type="catalytic activity">
    <reaction evidence="1 9">
        <text>riboflavin(in) = riboflavin(out)</text>
        <dbReference type="Rhea" id="RHEA:35015"/>
        <dbReference type="ChEBI" id="CHEBI:57986"/>
    </reaction>
</comment>
<dbReference type="OrthoDB" id="9995836at2759"/>
<feature type="transmembrane region" description="Helical" evidence="9">
    <location>
        <begin position="432"/>
        <end position="452"/>
    </location>
</feature>
<feature type="transmembrane region" description="Helical" evidence="9">
    <location>
        <begin position="45"/>
        <end position="63"/>
    </location>
</feature>
<dbReference type="PANTHER" id="PTHR12929">
    <property type="entry name" value="SOLUTE CARRIER FAMILY 52"/>
    <property type="match status" value="1"/>
</dbReference>
<evidence type="ECO:0000313" key="12">
    <source>
        <dbReference type="Proteomes" id="UP000678393"/>
    </source>
</evidence>
<comment type="caution">
    <text evidence="9">Lacks conserved residue(s) required for the propagation of feature annotation.</text>
</comment>
<keyword evidence="4 9" id="KW-0813">Transport</keyword>
<keyword evidence="12" id="KW-1185">Reference proteome</keyword>
<evidence type="ECO:0000256" key="6">
    <source>
        <dbReference type="ARBA" id="ARBA00022692"/>
    </source>
</evidence>
<name>A0A8S3ZLX2_9EUPU</name>
<evidence type="ECO:0000256" key="3">
    <source>
        <dbReference type="ARBA" id="ARBA00006366"/>
    </source>
</evidence>
<keyword evidence="5 9" id="KW-1003">Cell membrane</keyword>
<gene>
    <name evidence="11" type="ORF">CUNI_LOCUS14313</name>
</gene>
<dbReference type="GO" id="GO:0032217">
    <property type="term" value="F:riboflavin transmembrane transporter activity"/>
    <property type="evidence" value="ECO:0007669"/>
    <property type="project" value="UniProtKB-UniRule"/>
</dbReference>
<dbReference type="InterPro" id="IPR009357">
    <property type="entry name" value="Riboflavin_transptr"/>
</dbReference>
<proteinExistence type="inferred from homology"/>